<dbReference type="PRINTS" id="PR00970">
    <property type="entry name" value="RIBTRNSFRASE"/>
</dbReference>
<keyword evidence="7" id="KW-0548">Nucleotidyltransferase</keyword>
<dbReference type="PROSITE" id="PS51996">
    <property type="entry name" value="TR_MART"/>
    <property type="match status" value="1"/>
</dbReference>
<keyword evidence="3" id="KW-0964">Secreted</keyword>
<evidence type="ECO:0000256" key="7">
    <source>
        <dbReference type="ARBA" id="ARBA00022695"/>
    </source>
</evidence>
<evidence type="ECO:0000313" key="16">
    <source>
        <dbReference type="Proteomes" id="UP000193380"/>
    </source>
</evidence>
<dbReference type="PANTHER" id="PTHR10339">
    <property type="entry name" value="ADP-RIBOSYLTRANSFERASE"/>
    <property type="match status" value="1"/>
</dbReference>
<keyword evidence="9 14" id="KW-0521">NADP</keyword>
<dbReference type="EC" id="2.4.2.31" evidence="14"/>
<name>A0A060YW79_ONCMY</name>
<dbReference type="PaxDb" id="8022-A0A060YW79"/>
<gene>
    <name evidence="15" type="ORF">GSONMT00019276001</name>
</gene>
<dbReference type="Gene3D" id="3.90.176.10">
    <property type="entry name" value="Toxin ADP-ribosyltransferase, Chain A, domain 1"/>
    <property type="match status" value="1"/>
</dbReference>
<keyword evidence="11 14" id="KW-0520">NAD</keyword>
<dbReference type="Pfam" id="PF01129">
    <property type="entry name" value="ART"/>
    <property type="match status" value="1"/>
</dbReference>
<comment type="catalytic activity">
    <reaction evidence="13 14">
        <text>L-arginyl-[protein] + NAD(+) = N(omega)-(ADP-D-ribosyl)-L-arginyl-[protein] + nicotinamide + H(+)</text>
        <dbReference type="Rhea" id="RHEA:19149"/>
        <dbReference type="Rhea" id="RHEA-COMP:10532"/>
        <dbReference type="Rhea" id="RHEA-COMP:15087"/>
        <dbReference type="ChEBI" id="CHEBI:15378"/>
        <dbReference type="ChEBI" id="CHEBI:17154"/>
        <dbReference type="ChEBI" id="CHEBI:29965"/>
        <dbReference type="ChEBI" id="CHEBI:57540"/>
        <dbReference type="ChEBI" id="CHEBI:142554"/>
        <dbReference type="EC" id="2.4.2.31"/>
    </reaction>
</comment>
<dbReference type="STRING" id="8022.A0A060YW79"/>
<evidence type="ECO:0000256" key="10">
    <source>
        <dbReference type="ARBA" id="ARBA00023026"/>
    </source>
</evidence>
<evidence type="ECO:0000256" key="9">
    <source>
        <dbReference type="ARBA" id="ARBA00022857"/>
    </source>
</evidence>
<protein>
    <recommendedName>
        <fullName evidence="14">NAD(P)(+)--arginine ADP-ribosyltransferase</fullName>
        <ecNumber evidence="14">2.4.2.31</ecNumber>
    </recommendedName>
    <alternativeName>
        <fullName evidence="14">Mono(ADP-ribosyl)transferase</fullName>
    </alternativeName>
</protein>
<evidence type="ECO:0000256" key="12">
    <source>
        <dbReference type="ARBA" id="ARBA00023157"/>
    </source>
</evidence>
<sequence length="255" mass="29078">MVKFVVWAVFSLTFSMVSGMVRPDTVLDMALSSVDDAYKGCVPAMLTKVKVYLKDEITANTDDFGTRWTDHYDATDNKESDGEFTVEHIVAIKLYSGIFYKTLNDAVRVGKDKYKAKTFEFYAWHFLLSDAIRILKEKNNPNECLKTVYRGTKRVYKGQLNQEIRFGKFLSTSTSQTLAAEFGTENCFEIETCYGASVEKYTSMGSLEAEVLIPPYEKFKIEEVKNRNTVKDLWCKVVFKLKSATYLSDLNCALV</sequence>
<evidence type="ECO:0000256" key="1">
    <source>
        <dbReference type="ARBA" id="ARBA00004613"/>
    </source>
</evidence>
<keyword evidence="4" id="KW-0800">Toxin</keyword>
<evidence type="ECO:0000256" key="14">
    <source>
        <dbReference type="RuleBase" id="RU361228"/>
    </source>
</evidence>
<reference evidence="15" key="2">
    <citation type="submission" date="2014-03" db="EMBL/GenBank/DDBJ databases">
        <authorList>
            <person name="Genoscope - CEA"/>
        </authorList>
    </citation>
    <scope>NUCLEOTIDE SEQUENCE</scope>
</reference>
<comment type="similarity">
    <text evidence="2 14">Belongs to the Arg-specific ADP-ribosyltransferase family.</text>
</comment>
<dbReference type="AlphaFoldDB" id="A0A060YW79"/>
<keyword evidence="10" id="KW-0843">Virulence</keyword>
<proteinExistence type="inferred from homology"/>
<evidence type="ECO:0000256" key="13">
    <source>
        <dbReference type="ARBA" id="ARBA00047597"/>
    </source>
</evidence>
<evidence type="ECO:0000256" key="11">
    <source>
        <dbReference type="ARBA" id="ARBA00023027"/>
    </source>
</evidence>
<evidence type="ECO:0000256" key="8">
    <source>
        <dbReference type="ARBA" id="ARBA00022729"/>
    </source>
</evidence>
<accession>A0A060YW79</accession>
<dbReference type="EMBL" id="FR923782">
    <property type="protein sequence ID" value="CDQ96041.1"/>
    <property type="molecule type" value="Genomic_DNA"/>
</dbReference>
<dbReference type="InterPro" id="IPR000768">
    <property type="entry name" value="ART"/>
</dbReference>
<keyword evidence="8 14" id="KW-0732">Signal</keyword>
<evidence type="ECO:0000256" key="3">
    <source>
        <dbReference type="ARBA" id="ARBA00022525"/>
    </source>
</evidence>
<keyword evidence="5 14" id="KW-0328">Glycosyltransferase</keyword>
<dbReference type="GO" id="GO:0005576">
    <property type="term" value="C:extracellular region"/>
    <property type="evidence" value="ECO:0007669"/>
    <property type="project" value="UniProtKB-SubCell"/>
</dbReference>
<dbReference type="GO" id="GO:0090729">
    <property type="term" value="F:toxin activity"/>
    <property type="evidence" value="ECO:0007669"/>
    <property type="project" value="UniProtKB-KW"/>
</dbReference>
<dbReference type="FunFam" id="3.90.176.10:FF:000001">
    <property type="entry name" value="NAD(P)(+)--arginine ADP-ribosyltransferase"/>
    <property type="match status" value="1"/>
</dbReference>
<dbReference type="GO" id="GO:0003950">
    <property type="term" value="F:NAD+ poly-ADP-ribosyltransferase activity"/>
    <property type="evidence" value="ECO:0007669"/>
    <property type="project" value="TreeGrafter"/>
</dbReference>
<feature type="chain" id="PRO_5005102584" description="NAD(P)(+)--arginine ADP-ribosyltransferase" evidence="14">
    <location>
        <begin position="20"/>
        <end position="255"/>
    </location>
</feature>
<evidence type="ECO:0000256" key="5">
    <source>
        <dbReference type="ARBA" id="ARBA00022676"/>
    </source>
</evidence>
<dbReference type="SUPFAM" id="SSF56399">
    <property type="entry name" value="ADP-ribosylation"/>
    <property type="match status" value="1"/>
</dbReference>
<dbReference type="GO" id="GO:0016779">
    <property type="term" value="F:nucleotidyltransferase activity"/>
    <property type="evidence" value="ECO:0007669"/>
    <property type="project" value="UniProtKB-KW"/>
</dbReference>
<dbReference type="PANTHER" id="PTHR10339:SF25">
    <property type="entry name" value="SECRETED EXOENZYME S"/>
    <property type="match status" value="1"/>
</dbReference>
<feature type="signal peptide" evidence="14">
    <location>
        <begin position="1"/>
        <end position="19"/>
    </location>
</feature>
<evidence type="ECO:0000256" key="6">
    <source>
        <dbReference type="ARBA" id="ARBA00022679"/>
    </source>
</evidence>
<comment type="subcellular location">
    <subcellularLocation>
        <location evidence="1">Secreted</location>
    </subcellularLocation>
</comment>
<keyword evidence="12" id="KW-1015">Disulfide bond</keyword>
<evidence type="ECO:0000256" key="4">
    <source>
        <dbReference type="ARBA" id="ARBA00022656"/>
    </source>
</evidence>
<keyword evidence="6 14" id="KW-0808">Transferase</keyword>
<organism evidence="15 16">
    <name type="scientific">Oncorhynchus mykiss</name>
    <name type="common">Rainbow trout</name>
    <name type="synonym">Salmo gairdneri</name>
    <dbReference type="NCBI Taxonomy" id="8022"/>
    <lineage>
        <taxon>Eukaryota</taxon>
        <taxon>Metazoa</taxon>
        <taxon>Chordata</taxon>
        <taxon>Craniata</taxon>
        <taxon>Vertebrata</taxon>
        <taxon>Euteleostomi</taxon>
        <taxon>Actinopterygii</taxon>
        <taxon>Neopterygii</taxon>
        <taxon>Teleostei</taxon>
        <taxon>Protacanthopterygii</taxon>
        <taxon>Salmoniformes</taxon>
        <taxon>Salmonidae</taxon>
        <taxon>Salmoninae</taxon>
        <taxon>Oncorhynchus</taxon>
    </lineage>
</organism>
<evidence type="ECO:0000256" key="2">
    <source>
        <dbReference type="ARBA" id="ARBA00009558"/>
    </source>
</evidence>
<dbReference type="InterPro" id="IPR050999">
    <property type="entry name" value="ADP-ribosyltransferase_ARG"/>
</dbReference>
<dbReference type="GO" id="GO:0106274">
    <property type="term" value="F:NAD+-protein-arginine ADP-ribosyltransferase activity"/>
    <property type="evidence" value="ECO:0007669"/>
    <property type="project" value="UniProtKB-EC"/>
</dbReference>
<dbReference type="Proteomes" id="UP000193380">
    <property type="component" value="Unassembled WGS sequence"/>
</dbReference>
<reference evidence="15" key="1">
    <citation type="journal article" date="2014" name="Nat. Commun.">
        <title>The rainbow trout genome provides novel insights into evolution after whole-genome duplication in vertebrates.</title>
        <authorList>
            <person name="Berthelot C."/>
            <person name="Brunet F."/>
            <person name="Chalopin D."/>
            <person name="Juanchich A."/>
            <person name="Bernard M."/>
            <person name="Noel B."/>
            <person name="Bento P."/>
            <person name="Da Silva C."/>
            <person name="Labadie K."/>
            <person name="Alberti A."/>
            <person name="Aury J.M."/>
            <person name="Louis A."/>
            <person name="Dehais P."/>
            <person name="Bardou P."/>
            <person name="Montfort J."/>
            <person name="Klopp C."/>
            <person name="Cabau C."/>
            <person name="Gaspin C."/>
            <person name="Thorgaard G.H."/>
            <person name="Boussaha M."/>
            <person name="Quillet E."/>
            <person name="Guyomard R."/>
            <person name="Galiana D."/>
            <person name="Bobe J."/>
            <person name="Volff J.N."/>
            <person name="Genet C."/>
            <person name="Wincker P."/>
            <person name="Jaillon O."/>
            <person name="Roest Crollius H."/>
            <person name="Guiguen Y."/>
        </authorList>
    </citation>
    <scope>NUCLEOTIDE SEQUENCE [LARGE SCALE GENOMIC DNA]</scope>
</reference>
<evidence type="ECO:0000313" key="15">
    <source>
        <dbReference type="EMBL" id="CDQ96041.1"/>
    </source>
</evidence>